<dbReference type="PANTHER" id="PTHR15503">
    <property type="entry name" value="LDOC1 RELATED"/>
    <property type="match status" value="1"/>
</dbReference>
<dbReference type="PaxDb" id="3635-A0A1U8NY92"/>
<dbReference type="RefSeq" id="XP_016742954.1">
    <property type="nucleotide sequence ID" value="XM_016887465.1"/>
</dbReference>
<keyword evidence="2" id="KW-1185">Reference proteome</keyword>
<evidence type="ECO:0000313" key="2">
    <source>
        <dbReference type="Proteomes" id="UP000818029"/>
    </source>
</evidence>
<dbReference type="PANTHER" id="PTHR15503:SF45">
    <property type="entry name" value="RNA-DIRECTED DNA POLYMERASE HOMOLOG"/>
    <property type="match status" value="1"/>
</dbReference>
<name>A0A1U8NY92_GOSHI</name>
<reference evidence="3" key="2">
    <citation type="submission" date="2025-08" db="UniProtKB">
        <authorList>
            <consortium name="RefSeq"/>
        </authorList>
    </citation>
    <scope>IDENTIFICATION</scope>
</reference>
<dbReference type="InterPro" id="IPR021109">
    <property type="entry name" value="Peptidase_aspartic_dom_sf"/>
</dbReference>
<evidence type="ECO:0008006" key="4">
    <source>
        <dbReference type="Google" id="ProtNLM"/>
    </source>
</evidence>
<dbReference type="Gene3D" id="2.40.70.10">
    <property type="entry name" value="Acid Proteases"/>
    <property type="match status" value="1"/>
</dbReference>
<organism evidence="2 3">
    <name type="scientific">Gossypium hirsutum</name>
    <name type="common">Upland cotton</name>
    <name type="synonym">Gossypium mexicanum</name>
    <dbReference type="NCBI Taxonomy" id="3635"/>
    <lineage>
        <taxon>Eukaryota</taxon>
        <taxon>Viridiplantae</taxon>
        <taxon>Streptophyta</taxon>
        <taxon>Embryophyta</taxon>
        <taxon>Tracheophyta</taxon>
        <taxon>Spermatophyta</taxon>
        <taxon>Magnoliopsida</taxon>
        <taxon>eudicotyledons</taxon>
        <taxon>Gunneridae</taxon>
        <taxon>Pentapetalae</taxon>
        <taxon>rosids</taxon>
        <taxon>malvids</taxon>
        <taxon>Malvales</taxon>
        <taxon>Malvaceae</taxon>
        <taxon>Malvoideae</taxon>
        <taxon>Gossypium</taxon>
    </lineage>
</organism>
<dbReference type="InterPro" id="IPR043502">
    <property type="entry name" value="DNA/RNA_pol_sf"/>
</dbReference>
<evidence type="ECO:0000256" key="1">
    <source>
        <dbReference type="SAM" id="MobiDB-lite"/>
    </source>
</evidence>
<dbReference type="GeneID" id="107952184"/>
<dbReference type="Pfam" id="PF08284">
    <property type="entry name" value="RVP_2"/>
    <property type="match status" value="1"/>
</dbReference>
<feature type="compositionally biased region" description="Basic and acidic residues" evidence="1">
    <location>
        <begin position="36"/>
        <end position="51"/>
    </location>
</feature>
<dbReference type="Proteomes" id="UP000818029">
    <property type="component" value="Chromosome A02"/>
</dbReference>
<dbReference type="Gene3D" id="3.30.70.270">
    <property type="match status" value="1"/>
</dbReference>
<proteinExistence type="predicted"/>
<reference evidence="2" key="1">
    <citation type="journal article" date="2020" name="Nat. Genet.">
        <title>Genomic diversifications of five Gossypium allopolyploid species and their impact on cotton improvement.</title>
        <authorList>
            <person name="Chen Z.J."/>
            <person name="Sreedasyam A."/>
            <person name="Ando A."/>
            <person name="Song Q."/>
            <person name="De Santiago L.M."/>
            <person name="Hulse-Kemp A.M."/>
            <person name="Ding M."/>
            <person name="Ye W."/>
            <person name="Kirkbride R.C."/>
            <person name="Jenkins J."/>
            <person name="Plott C."/>
            <person name="Lovell J."/>
            <person name="Lin Y.M."/>
            <person name="Vaughn R."/>
            <person name="Liu B."/>
            <person name="Simpson S."/>
            <person name="Scheffler B.E."/>
            <person name="Wen L."/>
            <person name="Saski C.A."/>
            <person name="Grover C.E."/>
            <person name="Hu G."/>
            <person name="Conover J.L."/>
            <person name="Carlson J.W."/>
            <person name="Shu S."/>
            <person name="Boston L.B."/>
            <person name="Williams M."/>
            <person name="Peterson D.G."/>
            <person name="McGee K."/>
            <person name="Jones D.C."/>
            <person name="Wendel J.F."/>
            <person name="Stelly D.M."/>
            <person name="Grimwood J."/>
            <person name="Schmutz J."/>
        </authorList>
    </citation>
    <scope>NUCLEOTIDE SEQUENCE [LARGE SCALE GENOMIC DNA]</scope>
    <source>
        <strain evidence="2">cv. TM-1</strain>
    </source>
</reference>
<dbReference type="SUPFAM" id="SSF56672">
    <property type="entry name" value="DNA/RNA polymerases"/>
    <property type="match status" value="1"/>
</dbReference>
<dbReference type="AlphaFoldDB" id="A0A1U8NY92"/>
<sequence>MCKHFEEELNENIKLSIGILEIREFAALSDHAKKVEDLSKEKKNANREARSSGKRPIGRSQSFSSKKSKRHQEGSTTSTGYSCNERGFQRFNTNSSSPSVTSVGSVGNAKPKCSTHSYICINLVNVKNLPVEFTESVVEVSNPLGQCVKVDKVCKNYPLMVKGKCFLPDLMLLPFDEFDLILGMDWLTQHDTVVNFKQKYIVLKCQDDELLHVESDKIDGLFNMILAIAAQKCNRSKIQSVPVVCEFLDVFPEELPGLPSIREVEFSINLIPGTTQISIAPYRMTHVELKDLKLRVKDSNVPKTAFRTRYGHYEFLVMSFGLTNTPVVFMDLMNRIFRLYLDRWLELIEDCDLIIDYHPGKANVVADALSRKSLFTLRAMNTQLSCSDDGAVVSELKARPTFIQQIYEAQKSDNELQVKRE</sequence>
<dbReference type="InterPro" id="IPR032567">
    <property type="entry name" value="RTL1-rel"/>
</dbReference>
<evidence type="ECO:0000313" key="3">
    <source>
        <dbReference type="RefSeq" id="XP_016742954.1"/>
    </source>
</evidence>
<dbReference type="InterPro" id="IPR043128">
    <property type="entry name" value="Rev_trsase/Diguanyl_cyclase"/>
</dbReference>
<gene>
    <name evidence="3" type="primary">LOC107952184</name>
</gene>
<feature type="region of interest" description="Disordered" evidence="1">
    <location>
        <begin position="36"/>
        <end position="84"/>
    </location>
</feature>
<dbReference type="STRING" id="3635.A0A1U8NY92"/>
<dbReference type="Gene3D" id="3.10.10.10">
    <property type="entry name" value="HIV Type 1 Reverse Transcriptase, subunit A, domain 1"/>
    <property type="match status" value="1"/>
</dbReference>
<protein>
    <recommendedName>
        <fullName evidence="4">DNA/RNA polymerases superfamily protein</fullName>
    </recommendedName>
</protein>
<dbReference type="KEGG" id="ghi:107952184"/>
<dbReference type="CDD" id="cd00303">
    <property type="entry name" value="retropepsin_like"/>
    <property type="match status" value="1"/>
</dbReference>
<accession>A0A1U8NY92</accession>